<dbReference type="GO" id="GO:0005886">
    <property type="term" value="C:plasma membrane"/>
    <property type="evidence" value="ECO:0007669"/>
    <property type="project" value="TreeGrafter"/>
</dbReference>
<evidence type="ECO:0000313" key="4">
    <source>
        <dbReference type="EMBL" id="SHH90485.1"/>
    </source>
</evidence>
<evidence type="ECO:0000313" key="5">
    <source>
        <dbReference type="Proteomes" id="UP000184240"/>
    </source>
</evidence>
<keyword evidence="1" id="KW-0812">Transmembrane</keyword>
<dbReference type="InterPro" id="IPR052894">
    <property type="entry name" value="AsmA-related"/>
</dbReference>
<dbReference type="GO" id="GO:0090313">
    <property type="term" value="P:regulation of protein targeting to membrane"/>
    <property type="evidence" value="ECO:0007669"/>
    <property type="project" value="TreeGrafter"/>
</dbReference>
<reference evidence="5" key="2">
    <citation type="submission" date="2016-11" db="EMBL/GenBank/DDBJ databases">
        <authorList>
            <person name="Varghese N."/>
            <person name="Submissions S."/>
        </authorList>
    </citation>
    <scope>NUCLEOTIDE SEQUENCE [LARGE SCALE GENOMIC DNA]</scope>
    <source>
        <strain evidence="5">DSM 19859</strain>
    </source>
</reference>
<feature type="transmembrane region" description="Helical" evidence="1">
    <location>
        <begin position="7"/>
        <end position="26"/>
    </location>
</feature>
<dbReference type="EMBL" id="FQXT01000002">
    <property type="protein sequence ID" value="SHH90485.1"/>
    <property type="molecule type" value="Genomic_DNA"/>
</dbReference>
<dbReference type="OrthoDB" id="596403at2"/>
<dbReference type="PANTHER" id="PTHR30441:SF8">
    <property type="entry name" value="DUF748 DOMAIN-CONTAINING PROTEIN"/>
    <property type="match status" value="1"/>
</dbReference>
<evidence type="ECO:0000313" key="6">
    <source>
        <dbReference type="Proteomes" id="UP000290037"/>
    </source>
</evidence>
<dbReference type="Proteomes" id="UP000184240">
    <property type="component" value="Unassembled WGS sequence"/>
</dbReference>
<dbReference type="PANTHER" id="PTHR30441">
    <property type="entry name" value="DUF748 DOMAIN-CONTAINING PROTEIN"/>
    <property type="match status" value="1"/>
</dbReference>
<evidence type="ECO:0000259" key="2">
    <source>
        <dbReference type="Pfam" id="PF05170"/>
    </source>
</evidence>
<proteinExistence type="predicted"/>
<dbReference type="AlphaFoldDB" id="A0A1M5WS78"/>
<keyword evidence="1" id="KW-1133">Transmembrane helix</keyword>
<dbReference type="STRING" id="573501.SAMN04487999_1357"/>
<dbReference type="EMBL" id="QOVN01000001">
    <property type="protein sequence ID" value="RXG31503.1"/>
    <property type="molecule type" value="Genomic_DNA"/>
</dbReference>
<accession>A0A1M5WS78</accession>
<dbReference type="InterPro" id="IPR007844">
    <property type="entry name" value="AsmA"/>
</dbReference>
<gene>
    <name evidence="3" type="ORF">DSM01_649</name>
    <name evidence="4" type="ORF">SAMN04487999_1357</name>
</gene>
<reference evidence="3 6" key="3">
    <citation type="submission" date="2018-07" db="EMBL/GenBank/DDBJ databases">
        <title>Leeuwenhoekiella genomics.</title>
        <authorList>
            <person name="Tahon G."/>
            <person name="Willems A."/>
        </authorList>
    </citation>
    <scope>NUCLEOTIDE SEQUENCE [LARGE SCALE GENOMIC DNA]</scope>
    <source>
        <strain evidence="3 6">LMG 24856</strain>
    </source>
</reference>
<dbReference type="Pfam" id="PF05170">
    <property type="entry name" value="AsmA"/>
    <property type="match status" value="1"/>
</dbReference>
<organism evidence="4 5">
    <name type="scientific">Leeuwenhoekiella palythoae</name>
    <dbReference type="NCBI Taxonomy" id="573501"/>
    <lineage>
        <taxon>Bacteria</taxon>
        <taxon>Pseudomonadati</taxon>
        <taxon>Bacteroidota</taxon>
        <taxon>Flavobacteriia</taxon>
        <taxon>Flavobacteriales</taxon>
        <taxon>Flavobacteriaceae</taxon>
        <taxon>Leeuwenhoekiella</taxon>
    </lineage>
</organism>
<evidence type="ECO:0000256" key="1">
    <source>
        <dbReference type="SAM" id="Phobius"/>
    </source>
</evidence>
<reference evidence="4" key="1">
    <citation type="submission" date="2016-11" db="EMBL/GenBank/DDBJ databases">
        <authorList>
            <person name="Jaros S."/>
            <person name="Januszkiewicz K."/>
            <person name="Wedrychowicz H."/>
        </authorList>
    </citation>
    <scope>NUCLEOTIDE SEQUENCE [LARGE SCALE GENOMIC DNA]</scope>
    <source>
        <strain evidence="4">DSM 19859</strain>
    </source>
</reference>
<feature type="domain" description="AsmA" evidence="2">
    <location>
        <begin position="2"/>
        <end position="222"/>
    </location>
</feature>
<dbReference type="RefSeq" id="WP_072981825.1">
    <property type="nucleotide sequence ID" value="NZ_FQXT01000002.1"/>
</dbReference>
<sequence>MKKVFRIIGIVLLVLIIGLIAAPFLFRGQLEELLKKSINENLNATVAWEDFDLTLFSSFPDAAVQVQNFSVVNNAPFAGDTLASGATLQLDMGVMQLFKTSSGKPIQIDAIRLDEGFVNIKVDSLGNANYDIAKESPATTASQDTLADSSGGFSFDVQHYELNNSRINYLDESTQTFLRLTEVNHEGDGDFSAAVSNLNTTTTALASFDFDGVNYLNANKIALDAVIEMNLEEQRYTFKENEALINQLPLVFRGFIQVNENNNELDLAFETPSSDFKNFLGVIPEVYAKNLDGVTTTGDFKVNGRINGVVDETHIPMLDIAIQSNNASFKYPDLPKSVNDIIIDAQIMNETGNVDDTYLRLGNLNFRIDQDVFNAKGRIDRLTTNPLVDLALKGKLNLANLEKAYPLELDQDINGLLTVDMTANFDMESVEKERYQNIKSSGTASLKDFKYVSPELPNALNMASANVTFNPGTITLNNLDAQTGQTDISAKGSIENLIPFVLSKEDLKGRFTVNSKVINLADFSVVEEESAAATTAEKSASTSATASGDTAIKIPSFLDATLDFKAGKVIYDNITLSNVSGNVTVQNETASLNNIRSDIFGGAIGLNGNVSTKSATPTFEMALDLKSVDISQSFEGLEMLQQLTPIAKALQGALNTNIQLKGNLTDDLTPVLSSLAGNALAQLLTVEVKPEKMKLISALDDKLDFINLQNLDLSNLKTQLSFDNGLVTVKPFDFNIKGINVGVSGTHSLENTMNYTLNLKVPGSYLGSKVGNTLASLSNADLESYTVDLPVTLSGNFTSPQVSLNTQQAVTNLTQQIVATQKDKLKQQGEDRVKQALSGLLGGTKTTTDSTAVKTRKDSVSTTTKTTTEKVVKDVLGGLFGKKKATQDTTKTNN</sequence>
<dbReference type="Proteomes" id="UP000290037">
    <property type="component" value="Unassembled WGS sequence"/>
</dbReference>
<name>A0A1M5WS78_9FLAO</name>
<keyword evidence="6" id="KW-1185">Reference proteome</keyword>
<evidence type="ECO:0000313" key="3">
    <source>
        <dbReference type="EMBL" id="RXG31503.1"/>
    </source>
</evidence>
<protein>
    <submittedName>
        <fullName evidence="4">AsmA-like C-terminal region</fullName>
    </submittedName>
    <submittedName>
        <fullName evidence="3">AsmA-like protein</fullName>
    </submittedName>
</protein>
<keyword evidence="1" id="KW-0472">Membrane</keyword>